<proteinExistence type="predicted"/>
<feature type="domain" description="AraC-type arabinose-binding/dimerisation" evidence="2">
    <location>
        <begin position="62"/>
        <end position="111"/>
    </location>
</feature>
<gene>
    <name evidence="3" type="ORF">ABCQ75_08950</name>
</gene>
<dbReference type="InterPro" id="IPR003313">
    <property type="entry name" value="AraC-bd"/>
</dbReference>
<dbReference type="Pfam" id="PF02311">
    <property type="entry name" value="AraC_binding"/>
    <property type="match status" value="1"/>
</dbReference>
<evidence type="ECO:0000313" key="4">
    <source>
        <dbReference type="Proteomes" id="UP001422074"/>
    </source>
</evidence>
<dbReference type="Gene3D" id="2.60.120.10">
    <property type="entry name" value="Jelly Rolls"/>
    <property type="match status" value="1"/>
</dbReference>
<comment type="caution">
    <text evidence="3">The sequence shown here is derived from an EMBL/GenBank/DDBJ whole genome shotgun (WGS) entry which is preliminary data.</text>
</comment>
<dbReference type="RefSeq" id="WP_345884843.1">
    <property type="nucleotide sequence ID" value="NZ_JBDFRB010000006.1"/>
</dbReference>
<dbReference type="InterPro" id="IPR011051">
    <property type="entry name" value="RmlC_Cupin_sf"/>
</dbReference>
<organism evidence="3 4">
    <name type="scientific">Sinomonas halotolerans</name>
    <dbReference type="NCBI Taxonomy" id="1644133"/>
    <lineage>
        <taxon>Bacteria</taxon>
        <taxon>Bacillati</taxon>
        <taxon>Actinomycetota</taxon>
        <taxon>Actinomycetes</taxon>
        <taxon>Micrococcales</taxon>
        <taxon>Micrococcaceae</taxon>
        <taxon>Sinomonas</taxon>
    </lineage>
</organism>
<keyword evidence="4" id="KW-1185">Reference proteome</keyword>
<dbReference type="EMBL" id="JBDFRB010000006">
    <property type="protein sequence ID" value="MEN2744670.1"/>
    <property type="molecule type" value="Genomic_DNA"/>
</dbReference>
<dbReference type="CDD" id="cd02208">
    <property type="entry name" value="cupin_RmlC-like"/>
    <property type="match status" value="1"/>
</dbReference>
<reference evidence="3 4" key="1">
    <citation type="submission" date="2024-05" db="EMBL/GenBank/DDBJ databases">
        <title>Sinomonas sp. nov., isolated from a waste landfill.</title>
        <authorList>
            <person name="Zhao Y."/>
        </authorList>
    </citation>
    <scope>NUCLEOTIDE SEQUENCE [LARGE SCALE GENOMIC DNA]</scope>
    <source>
        <strain evidence="3 4">CCTCC AB2014300</strain>
    </source>
</reference>
<dbReference type="SUPFAM" id="SSF51182">
    <property type="entry name" value="RmlC-like cupins"/>
    <property type="match status" value="1"/>
</dbReference>
<evidence type="ECO:0000259" key="2">
    <source>
        <dbReference type="Pfam" id="PF02311"/>
    </source>
</evidence>
<sequence length="126" mass="13218">MSDRRAEDLPRILANTRDLARDGTASGAVWKLAMGERDLDANVIALGPGDGIGEHAGPGLDVILHVVSGSGLLATEGGDVELEPGGIVWLPRRTRRAFTAGPEGLAYFSVHRRKPGLGLSLRPDGS</sequence>
<dbReference type="InterPro" id="IPR014710">
    <property type="entry name" value="RmlC-like_jellyroll"/>
</dbReference>
<evidence type="ECO:0000313" key="3">
    <source>
        <dbReference type="EMBL" id="MEN2744670.1"/>
    </source>
</evidence>
<name>A0ABU9WZP8_9MICC</name>
<keyword evidence="1" id="KW-0238">DNA-binding</keyword>
<evidence type="ECO:0000256" key="1">
    <source>
        <dbReference type="ARBA" id="ARBA00023125"/>
    </source>
</evidence>
<accession>A0ABU9WZP8</accession>
<protein>
    <submittedName>
        <fullName evidence="3">Cupin domain-containing protein</fullName>
    </submittedName>
</protein>
<dbReference type="Proteomes" id="UP001422074">
    <property type="component" value="Unassembled WGS sequence"/>
</dbReference>